<dbReference type="PANTHER" id="PTHR43806:SF11">
    <property type="entry name" value="CEREVISIN-RELATED"/>
    <property type="match status" value="1"/>
</dbReference>
<dbReference type="InterPro" id="IPR054399">
    <property type="entry name" value="Fervidolysin-like_N_prodom"/>
</dbReference>
<evidence type="ECO:0000256" key="5">
    <source>
        <dbReference type="PROSITE-ProRule" id="PRU01240"/>
    </source>
</evidence>
<evidence type="ECO:0000256" key="4">
    <source>
        <dbReference type="ARBA" id="ARBA00022825"/>
    </source>
</evidence>
<feature type="domain" description="Peptidase S8/S53" evidence="8">
    <location>
        <begin position="197"/>
        <end position="467"/>
    </location>
</feature>
<reference evidence="10 11" key="1">
    <citation type="submission" date="2016-10" db="EMBL/GenBank/DDBJ databases">
        <authorList>
            <person name="Cai Z."/>
        </authorList>
    </citation>
    <scope>NUCLEOTIDE SEQUENCE [LARGE SCALE GENOMIC DNA]</scope>
</reference>
<dbReference type="EMBL" id="FNXT01001253">
    <property type="protein sequence ID" value="SZX76264.1"/>
    <property type="molecule type" value="Genomic_DNA"/>
</dbReference>
<accession>A0A383WGP0</accession>
<protein>
    <submittedName>
        <fullName evidence="10">Uncharacterized protein</fullName>
    </submittedName>
</protein>
<dbReference type="InterPro" id="IPR034204">
    <property type="entry name" value="PfSUB1-like_cat_dom"/>
</dbReference>
<dbReference type="InterPro" id="IPR022398">
    <property type="entry name" value="Peptidase_S8_His-AS"/>
</dbReference>
<dbReference type="PANTHER" id="PTHR43806">
    <property type="entry name" value="PEPTIDASE S8"/>
    <property type="match status" value="1"/>
</dbReference>
<evidence type="ECO:0000313" key="10">
    <source>
        <dbReference type="EMBL" id="SZX76264.1"/>
    </source>
</evidence>
<feature type="signal peptide" evidence="7">
    <location>
        <begin position="1"/>
        <end position="17"/>
    </location>
</feature>
<dbReference type="CDD" id="cd07473">
    <property type="entry name" value="Peptidases_S8_Subtilisin_like"/>
    <property type="match status" value="1"/>
</dbReference>
<dbReference type="AlphaFoldDB" id="A0A383WGP0"/>
<dbReference type="InterPro" id="IPR050131">
    <property type="entry name" value="Peptidase_S8_subtilisin-like"/>
</dbReference>
<dbReference type="PROSITE" id="PS00137">
    <property type="entry name" value="SUBTILASE_HIS"/>
    <property type="match status" value="1"/>
</dbReference>
<evidence type="ECO:0000256" key="3">
    <source>
        <dbReference type="ARBA" id="ARBA00022801"/>
    </source>
</evidence>
<evidence type="ECO:0000256" key="1">
    <source>
        <dbReference type="ARBA" id="ARBA00011073"/>
    </source>
</evidence>
<dbReference type="PROSITE" id="PS00138">
    <property type="entry name" value="SUBTILASE_SER"/>
    <property type="match status" value="1"/>
</dbReference>
<evidence type="ECO:0000313" key="11">
    <source>
        <dbReference type="Proteomes" id="UP000256970"/>
    </source>
</evidence>
<keyword evidence="11" id="KW-1185">Reference proteome</keyword>
<dbReference type="InterPro" id="IPR023828">
    <property type="entry name" value="Peptidase_S8_Ser-AS"/>
</dbReference>
<dbReference type="Pfam" id="PF00082">
    <property type="entry name" value="Peptidase_S8"/>
    <property type="match status" value="1"/>
</dbReference>
<keyword evidence="7" id="KW-0732">Signal</keyword>
<evidence type="ECO:0000256" key="6">
    <source>
        <dbReference type="SAM" id="MobiDB-lite"/>
    </source>
</evidence>
<name>A0A383WGP0_TETOB</name>
<feature type="active site" description="Charge relay system" evidence="5">
    <location>
        <position position="204"/>
    </location>
</feature>
<dbReference type="PRINTS" id="PR00723">
    <property type="entry name" value="SUBTILISIN"/>
</dbReference>
<evidence type="ECO:0000256" key="2">
    <source>
        <dbReference type="ARBA" id="ARBA00022670"/>
    </source>
</evidence>
<feature type="region of interest" description="Disordered" evidence="6">
    <location>
        <begin position="23"/>
        <end position="61"/>
    </location>
</feature>
<dbReference type="SUPFAM" id="SSF52743">
    <property type="entry name" value="Subtilisin-like"/>
    <property type="match status" value="1"/>
</dbReference>
<proteinExistence type="inferred from homology"/>
<keyword evidence="2 5" id="KW-0645">Protease</keyword>
<dbReference type="Gene3D" id="3.40.50.200">
    <property type="entry name" value="Peptidase S8/S53 domain"/>
    <property type="match status" value="1"/>
</dbReference>
<sequence>MVTLVITVMLVTRLAAAQPIGDTRRAGLRSSRNGKSYNRDPDPAKLPPGREQKTLPAGQTGALSRRADAFDSSFQLVEDELLVKFKPGVSKENRGRALGKAKAEERKMLWASDAAGATGGDLVLVKLTDNKSKRVGMKAAAADIKQDPDVEYVEPNYIYTTSQTNDPRLGELWGMLAAGAGANATGAWASGFTSCNEVVVGVIDEGVQVTHPDLAAAMWTNPREVAGNSGIDDDGNGYVDDVNGFDFVSRDGSVYDGGSLDTHGTHVAGTIGAVGNNGLGVSGVCQSGLKIISAKFLGTNGGTTDGAVQALNYLRDLKTRYNLNMVATSNSWGGGGYSQSLFNAINAHNNAGILFVAAAGNNARNTDVTVSYPAGYNLPNIISVGSITSTGAISSFSNFGATSVDLFAPGSGILSTWPVNGYNSISGTSMATPHVTGAVALYAAAHMQLRGSWPTAANIKAAVMDTGVYNAAYDGRCVSKRRLNVAQLINSLAAASGGGGGATPQPPSPSPPPPSPSPPPPGPIRGPKPKLRTVIWMYEQNSDSTGKWWYAWAQVAAVDAKTGQPIPGVVFSGTWSISPDNDWSNDYWAEFPYSVTIDTASFTDGWTDSDWIPTAAAAKAWWPDTYASNYAGTRVAFTLTGVDHPDYDWDRAASRRSTRQAVRVTSGLH</sequence>
<dbReference type="InterPro" id="IPR015500">
    <property type="entry name" value="Peptidase_S8_subtilisin-rel"/>
</dbReference>
<dbReference type="Proteomes" id="UP000256970">
    <property type="component" value="Unassembled WGS sequence"/>
</dbReference>
<organism evidence="10 11">
    <name type="scientific">Tetradesmus obliquus</name>
    <name type="common">Green alga</name>
    <name type="synonym">Acutodesmus obliquus</name>
    <dbReference type="NCBI Taxonomy" id="3088"/>
    <lineage>
        <taxon>Eukaryota</taxon>
        <taxon>Viridiplantae</taxon>
        <taxon>Chlorophyta</taxon>
        <taxon>core chlorophytes</taxon>
        <taxon>Chlorophyceae</taxon>
        <taxon>CS clade</taxon>
        <taxon>Sphaeropleales</taxon>
        <taxon>Scenedesmaceae</taxon>
        <taxon>Tetradesmus</taxon>
    </lineage>
</organism>
<feature type="domain" description="Fervidolysin-like N-terminal prodomain" evidence="9">
    <location>
        <begin position="72"/>
        <end position="156"/>
    </location>
</feature>
<feature type="compositionally biased region" description="Pro residues" evidence="6">
    <location>
        <begin position="504"/>
        <end position="526"/>
    </location>
</feature>
<feature type="region of interest" description="Disordered" evidence="6">
    <location>
        <begin position="496"/>
        <end position="526"/>
    </location>
</feature>
<feature type="compositionally biased region" description="Basic and acidic residues" evidence="6">
    <location>
        <begin position="37"/>
        <end position="53"/>
    </location>
</feature>
<keyword evidence="3 5" id="KW-0378">Hydrolase</keyword>
<feature type="chain" id="PRO_5016781078" evidence="7">
    <location>
        <begin position="18"/>
        <end position="669"/>
    </location>
</feature>
<keyword evidence="4 5" id="KW-0720">Serine protease</keyword>
<feature type="active site" description="Charge relay system" evidence="5">
    <location>
        <position position="263"/>
    </location>
</feature>
<dbReference type="GO" id="GO:0004252">
    <property type="term" value="F:serine-type endopeptidase activity"/>
    <property type="evidence" value="ECO:0007669"/>
    <property type="project" value="UniProtKB-UniRule"/>
</dbReference>
<evidence type="ECO:0000259" key="9">
    <source>
        <dbReference type="Pfam" id="PF22148"/>
    </source>
</evidence>
<comment type="similarity">
    <text evidence="1 5">Belongs to the peptidase S8 family.</text>
</comment>
<dbReference type="GO" id="GO:0006508">
    <property type="term" value="P:proteolysis"/>
    <property type="evidence" value="ECO:0007669"/>
    <property type="project" value="UniProtKB-KW"/>
</dbReference>
<dbReference type="InterPro" id="IPR036852">
    <property type="entry name" value="Peptidase_S8/S53_dom_sf"/>
</dbReference>
<evidence type="ECO:0000259" key="8">
    <source>
        <dbReference type="Pfam" id="PF00082"/>
    </source>
</evidence>
<gene>
    <name evidence="10" type="ORF">BQ4739_LOCUS16654</name>
</gene>
<dbReference type="STRING" id="3088.A0A383WGP0"/>
<dbReference type="InterPro" id="IPR000209">
    <property type="entry name" value="Peptidase_S8/S53_dom"/>
</dbReference>
<dbReference type="Pfam" id="PF22148">
    <property type="entry name" value="Fervidolysin_NPro-like"/>
    <property type="match status" value="1"/>
</dbReference>
<feature type="active site" description="Charge relay system" evidence="5">
    <location>
        <position position="429"/>
    </location>
</feature>
<evidence type="ECO:0000256" key="7">
    <source>
        <dbReference type="SAM" id="SignalP"/>
    </source>
</evidence>
<dbReference type="PROSITE" id="PS51892">
    <property type="entry name" value="SUBTILASE"/>
    <property type="match status" value="1"/>
</dbReference>